<dbReference type="EMBL" id="JBHSKL010000064">
    <property type="protein sequence ID" value="MFC5230006.1"/>
    <property type="molecule type" value="Genomic_DNA"/>
</dbReference>
<proteinExistence type="predicted"/>
<reference evidence="2" key="1">
    <citation type="journal article" date="2019" name="Int. J. Syst. Evol. Microbiol.">
        <title>The Global Catalogue of Microorganisms (GCM) 10K type strain sequencing project: providing services to taxonomists for standard genome sequencing and annotation.</title>
        <authorList>
            <consortium name="The Broad Institute Genomics Platform"/>
            <consortium name="The Broad Institute Genome Sequencing Center for Infectious Disease"/>
            <person name="Wu L."/>
            <person name="Ma J."/>
        </authorList>
    </citation>
    <scope>NUCLEOTIDE SEQUENCE [LARGE SCALE GENOMIC DNA]</scope>
    <source>
        <strain evidence="2">CCM 8479</strain>
    </source>
</reference>
<accession>A0ABW0DKH5</accession>
<sequence>MEATSQLRQAVLTWLEHARDLTSVPQTITDAALAARPEWEALSNAVVLAAPLPAHRDLYGKFTGDWLPRWPVVLGASGLGDATRLIAQGTAVPVEEVTDSFVAFCTAPAPGVEDWLLLTGDLPAGTRIPLGRYTLQTFTADELARLSPMPALHSLQAGGLDLDLLAGAPFVHAPNLDRMPDRRGTHWFDFTGPRPEARHWRALLPLILWSNDLLHVNAVFNVERGRYFELNPNQVPTTIQTYPDRYGLPEEYEVRETGSFYLAPADLPRMQAFCSAVTAKIDAVMDGAISGRSLPKKRARRLERAARHLLQAYQRTHSDNGVWEQEADELHLDYVIALEALMASPNDKHEGISEKIRTRTAALFPSPRLRELVKSAVQKAYSTRSKYVHGDLLIDQEESKKLTELRELRLIVQQVVLRWLILTPCDTEDLAPRLDAAADCTSCKHAIDEPLRTFFQETPPRDDIQA</sequence>
<evidence type="ECO:0008006" key="3">
    <source>
        <dbReference type="Google" id="ProtNLM"/>
    </source>
</evidence>
<gene>
    <name evidence="1" type="ORF">ACFPN6_36970</name>
</gene>
<organism evidence="1 2">
    <name type="scientific">Streptomyces fimbriatus</name>
    <dbReference type="NCBI Taxonomy" id="68197"/>
    <lineage>
        <taxon>Bacteria</taxon>
        <taxon>Bacillati</taxon>
        <taxon>Actinomycetota</taxon>
        <taxon>Actinomycetes</taxon>
        <taxon>Kitasatosporales</taxon>
        <taxon>Streptomycetaceae</taxon>
        <taxon>Streptomyces</taxon>
    </lineage>
</organism>
<evidence type="ECO:0000313" key="1">
    <source>
        <dbReference type="EMBL" id="MFC5230006.1"/>
    </source>
</evidence>
<evidence type="ECO:0000313" key="2">
    <source>
        <dbReference type="Proteomes" id="UP001596156"/>
    </source>
</evidence>
<dbReference type="RefSeq" id="WP_344646189.1">
    <property type="nucleotide sequence ID" value="NZ_BAAASS010000032.1"/>
</dbReference>
<protein>
    <recommendedName>
        <fullName evidence="3">Apea-like HEPN domain-containing protein</fullName>
    </recommendedName>
</protein>
<dbReference type="Proteomes" id="UP001596156">
    <property type="component" value="Unassembled WGS sequence"/>
</dbReference>
<keyword evidence="2" id="KW-1185">Reference proteome</keyword>
<comment type="caution">
    <text evidence="1">The sequence shown here is derived from an EMBL/GenBank/DDBJ whole genome shotgun (WGS) entry which is preliminary data.</text>
</comment>
<name>A0ABW0DKH5_STRFI</name>